<keyword evidence="4 5" id="KW-0040">ANK repeat</keyword>
<dbReference type="InterPro" id="IPR008271">
    <property type="entry name" value="Ser/Thr_kinase_AS"/>
</dbReference>
<feature type="binding site" evidence="6">
    <location>
        <position position="138"/>
    </location>
    <ligand>
        <name>ATP</name>
        <dbReference type="ChEBI" id="CHEBI:30616"/>
    </ligand>
</feature>
<dbReference type="Gene3D" id="1.25.40.20">
    <property type="entry name" value="Ankyrin repeat-containing domain"/>
    <property type="match status" value="2"/>
</dbReference>
<feature type="compositionally biased region" description="Basic and acidic residues" evidence="7">
    <location>
        <begin position="31"/>
        <end position="47"/>
    </location>
</feature>
<evidence type="ECO:0000256" key="6">
    <source>
        <dbReference type="PROSITE-ProRule" id="PRU10141"/>
    </source>
</evidence>
<dbReference type="PROSITE" id="PS00108">
    <property type="entry name" value="PROTEIN_KINASE_ST"/>
    <property type="match status" value="1"/>
</dbReference>
<dbReference type="SMART" id="SM00220">
    <property type="entry name" value="S_TKc"/>
    <property type="match status" value="1"/>
</dbReference>
<dbReference type="Pfam" id="PF12796">
    <property type="entry name" value="Ank_2"/>
    <property type="match status" value="1"/>
</dbReference>
<evidence type="ECO:0000259" key="8">
    <source>
        <dbReference type="PROSITE" id="PS50011"/>
    </source>
</evidence>
<dbReference type="PROSITE" id="PS50011">
    <property type="entry name" value="PROTEIN_KINASE_DOM"/>
    <property type="match status" value="1"/>
</dbReference>
<dbReference type="PANTHER" id="PTHR24171:SF9">
    <property type="entry name" value="ANKYRIN REPEAT DOMAIN-CONTAINING PROTEIN 39"/>
    <property type="match status" value="1"/>
</dbReference>
<evidence type="ECO:0000256" key="7">
    <source>
        <dbReference type="SAM" id="MobiDB-lite"/>
    </source>
</evidence>
<feature type="repeat" description="ANK" evidence="5">
    <location>
        <begin position="671"/>
        <end position="703"/>
    </location>
</feature>
<organism evidence="9 10">
    <name type="scientific">Podospora didyma</name>
    <dbReference type="NCBI Taxonomy" id="330526"/>
    <lineage>
        <taxon>Eukaryota</taxon>
        <taxon>Fungi</taxon>
        <taxon>Dikarya</taxon>
        <taxon>Ascomycota</taxon>
        <taxon>Pezizomycotina</taxon>
        <taxon>Sordariomycetes</taxon>
        <taxon>Sordariomycetidae</taxon>
        <taxon>Sordariales</taxon>
        <taxon>Podosporaceae</taxon>
        <taxon>Podospora</taxon>
    </lineage>
</organism>
<evidence type="ECO:0000313" key="10">
    <source>
        <dbReference type="Proteomes" id="UP001285441"/>
    </source>
</evidence>
<keyword evidence="9" id="KW-0418">Kinase</keyword>
<feature type="repeat" description="ANK" evidence="5">
    <location>
        <begin position="638"/>
        <end position="670"/>
    </location>
</feature>
<sequence length="762" mass="84202">MAALTGSFAATTSVTPVTVFNQDVPLGMEDFGHDGNLDIGDRSHDAPSHSNQFPGHLSPPEPSVRGSTSTDGDRDGSSDDLELEGADLKALVAFEGDTGSCNPHKFKPYTSDDQLGKGSYGIVFMVECELCGNLYARKIISFRGYNKQQRERFKRTTNAELNCYRTLSHPHVLKYVHHELTENCMDIFTEYCERRDLDGFMGEYNECHYGMSASEGHGLVREYLCFESNWEPVLHRDIKPANVLLAVRRNKGKDVATEPLDSLYEEPEDEILIPKLGDFGTCYKLEREGKNPSSHCVGTRAFWAPEIRREGSDVKVEGRITSWSEKSDMWGVGGVLYGMLTMHTPGESYPRSLEERKSALAKALPEGHDLLLLQILSDCLDPEPSTRVTALHVLPATLKASDSTDALVRSGSFWKALANAPSSVPIKSIVTHFVSRYLPILAQDKTHFGPSEVCYLMGLVVQHAPLQVSQCYQYLAAGFQVPPLQGGTIFHAFAFLPLKDRDAARYALDESKWVTSQVLSHLLLQQNRNGLFPSAIAMCRGNIELSARLTKIEETARRQRDARNTELAVAKAKKEASSFFADEFETMFSFMASRMTSSLSLPRAEAADILITASENKFGNVVKKLIDFGIQPSVCGRRGETALHIFAHFGDLDMVRHLVRKGAAVDARDKTGCTPLHWAAWKGQEQIVVELVASKADVNAQDRDGRTPLFGAAGGGFTDVVRCLVRAKADVEARGGKSKETPLERARKRGHVEIVEILGGRK</sequence>
<dbReference type="GO" id="GO:0005524">
    <property type="term" value="F:ATP binding"/>
    <property type="evidence" value="ECO:0007669"/>
    <property type="project" value="UniProtKB-UniRule"/>
</dbReference>
<feature type="repeat" description="ANK" evidence="5">
    <location>
        <begin position="704"/>
        <end position="736"/>
    </location>
</feature>
<name>A0AAE0U429_9PEZI</name>
<dbReference type="EMBL" id="JAULSW010000002">
    <property type="protein sequence ID" value="KAK3390248.1"/>
    <property type="molecule type" value="Genomic_DNA"/>
</dbReference>
<dbReference type="Proteomes" id="UP001285441">
    <property type="component" value="Unassembled WGS sequence"/>
</dbReference>
<dbReference type="GO" id="GO:0004672">
    <property type="term" value="F:protein kinase activity"/>
    <property type="evidence" value="ECO:0007669"/>
    <property type="project" value="InterPro"/>
</dbReference>
<dbReference type="Gene3D" id="3.30.200.20">
    <property type="entry name" value="Phosphorylase Kinase, domain 1"/>
    <property type="match status" value="1"/>
</dbReference>
<evidence type="ECO:0000256" key="4">
    <source>
        <dbReference type="ARBA" id="ARBA00023043"/>
    </source>
</evidence>
<reference evidence="9" key="2">
    <citation type="submission" date="2023-06" db="EMBL/GenBank/DDBJ databases">
        <authorList>
            <consortium name="Lawrence Berkeley National Laboratory"/>
            <person name="Haridas S."/>
            <person name="Hensen N."/>
            <person name="Bonometti L."/>
            <person name="Westerberg I."/>
            <person name="Brannstrom I.O."/>
            <person name="Guillou S."/>
            <person name="Cros-Aarteil S."/>
            <person name="Calhoun S."/>
            <person name="Kuo A."/>
            <person name="Mondo S."/>
            <person name="Pangilinan J."/>
            <person name="Riley R."/>
            <person name="LaButti K."/>
            <person name="Andreopoulos B."/>
            <person name="Lipzen A."/>
            <person name="Chen C."/>
            <person name="Yanf M."/>
            <person name="Daum C."/>
            <person name="Ng V."/>
            <person name="Clum A."/>
            <person name="Steindorff A."/>
            <person name="Ohm R."/>
            <person name="Martin F."/>
            <person name="Silar P."/>
            <person name="Natvig D."/>
            <person name="Lalanne C."/>
            <person name="Gautier V."/>
            <person name="Ament-velasquez S.L."/>
            <person name="Kruys A."/>
            <person name="Hutchinson M.I."/>
            <person name="Powell A.J."/>
            <person name="Barry K."/>
            <person name="Miller A.N."/>
            <person name="Grigoriev I.V."/>
            <person name="Debuchy R."/>
            <person name="Gladieux P."/>
            <person name="Thoren M.H."/>
            <person name="Johannesson H."/>
        </authorList>
    </citation>
    <scope>NUCLEOTIDE SEQUENCE</scope>
    <source>
        <strain evidence="9">CBS 232.78</strain>
    </source>
</reference>
<dbReference type="CDD" id="cd00180">
    <property type="entry name" value="PKc"/>
    <property type="match status" value="1"/>
</dbReference>
<dbReference type="Pfam" id="PF00069">
    <property type="entry name" value="Pkinase"/>
    <property type="match status" value="1"/>
</dbReference>
<evidence type="ECO:0000313" key="9">
    <source>
        <dbReference type="EMBL" id="KAK3390248.1"/>
    </source>
</evidence>
<keyword evidence="9" id="KW-0808">Transferase</keyword>
<dbReference type="InterPro" id="IPR011009">
    <property type="entry name" value="Kinase-like_dom_sf"/>
</dbReference>
<reference evidence="9" key="1">
    <citation type="journal article" date="2023" name="Mol. Phylogenet. Evol.">
        <title>Genome-scale phylogeny and comparative genomics of the fungal order Sordariales.</title>
        <authorList>
            <person name="Hensen N."/>
            <person name="Bonometti L."/>
            <person name="Westerberg I."/>
            <person name="Brannstrom I.O."/>
            <person name="Guillou S."/>
            <person name="Cros-Aarteil S."/>
            <person name="Calhoun S."/>
            <person name="Haridas S."/>
            <person name="Kuo A."/>
            <person name="Mondo S."/>
            <person name="Pangilinan J."/>
            <person name="Riley R."/>
            <person name="LaButti K."/>
            <person name="Andreopoulos B."/>
            <person name="Lipzen A."/>
            <person name="Chen C."/>
            <person name="Yan M."/>
            <person name="Daum C."/>
            <person name="Ng V."/>
            <person name="Clum A."/>
            <person name="Steindorff A."/>
            <person name="Ohm R.A."/>
            <person name="Martin F."/>
            <person name="Silar P."/>
            <person name="Natvig D.O."/>
            <person name="Lalanne C."/>
            <person name="Gautier V."/>
            <person name="Ament-Velasquez S.L."/>
            <person name="Kruys A."/>
            <person name="Hutchinson M.I."/>
            <person name="Powell A.J."/>
            <person name="Barry K."/>
            <person name="Miller A.N."/>
            <person name="Grigoriev I.V."/>
            <person name="Debuchy R."/>
            <person name="Gladieux P."/>
            <person name="Hiltunen Thoren M."/>
            <person name="Johannesson H."/>
        </authorList>
    </citation>
    <scope>NUCLEOTIDE SEQUENCE</scope>
    <source>
        <strain evidence="9">CBS 232.78</strain>
    </source>
</reference>
<dbReference type="SUPFAM" id="SSF56112">
    <property type="entry name" value="Protein kinase-like (PK-like)"/>
    <property type="match status" value="1"/>
</dbReference>
<dbReference type="Pfam" id="PF00023">
    <property type="entry name" value="Ank"/>
    <property type="match status" value="1"/>
</dbReference>
<comment type="caution">
    <text evidence="9">The sequence shown here is derived from an EMBL/GenBank/DDBJ whole genome shotgun (WGS) entry which is preliminary data.</text>
</comment>
<evidence type="ECO:0000256" key="5">
    <source>
        <dbReference type="PROSITE-ProRule" id="PRU00023"/>
    </source>
</evidence>
<dbReference type="PROSITE" id="PS50088">
    <property type="entry name" value="ANK_REPEAT"/>
    <property type="match status" value="3"/>
</dbReference>
<keyword evidence="1" id="KW-0677">Repeat</keyword>
<dbReference type="PROSITE" id="PS00107">
    <property type="entry name" value="PROTEIN_KINASE_ATP"/>
    <property type="match status" value="1"/>
</dbReference>
<dbReference type="AlphaFoldDB" id="A0AAE0U429"/>
<evidence type="ECO:0000256" key="1">
    <source>
        <dbReference type="ARBA" id="ARBA00022737"/>
    </source>
</evidence>
<gene>
    <name evidence="9" type="ORF">B0H63DRAFT_446381</name>
</gene>
<accession>A0AAE0U429</accession>
<evidence type="ECO:0000256" key="2">
    <source>
        <dbReference type="ARBA" id="ARBA00022741"/>
    </source>
</evidence>
<dbReference type="Gene3D" id="1.10.510.10">
    <property type="entry name" value="Transferase(Phosphotransferase) domain 1"/>
    <property type="match status" value="1"/>
</dbReference>
<dbReference type="InterPro" id="IPR000719">
    <property type="entry name" value="Prot_kinase_dom"/>
</dbReference>
<dbReference type="InterPro" id="IPR017441">
    <property type="entry name" value="Protein_kinase_ATP_BS"/>
</dbReference>
<evidence type="ECO:0000256" key="3">
    <source>
        <dbReference type="ARBA" id="ARBA00022840"/>
    </source>
</evidence>
<dbReference type="SUPFAM" id="SSF48403">
    <property type="entry name" value="Ankyrin repeat"/>
    <property type="match status" value="1"/>
</dbReference>
<feature type="domain" description="Protein kinase" evidence="8">
    <location>
        <begin position="109"/>
        <end position="408"/>
    </location>
</feature>
<dbReference type="InterPro" id="IPR036770">
    <property type="entry name" value="Ankyrin_rpt-contain_sf"/>
</dbReference>
<keyword evidence="2 6" id="KW-0547">Nucleotide-binding</keyword>
<dbReference type="InterPro" id="IPR002110">
    <property type="entry name" value="Ankyrin_rpt"/>
</dbReference>
<dbReference type="PANTHER" id="PTHR24171">
    <property type="entry name" value="ANKYRIN REPEAT DOMAIN-CONTAINING PROTEIN 39-RELATED"/>
    <property type="match status" value="1"/>
</dbReference>
<protein>
    <submittedName>
        <fullName evidence="9">Kinase-like domain-containing protein</fullName>
    </submittedName>
</protein>
<feature type="region of interest" description="Disordered" evidence="7">
    <location>
        <begin position="31"/>
        <end position="81"/>
    </location>
</feature>
<dbReference type="SMART" id="SM00248">
    <property type="entry name" value="ANK"/>
    <property type="match status" value="4"/>
</dbReference>
<keyword evidence="3 6" id="KW-0067">ATP-binding</keyword>
<dbReference type="PROSITE" id="PS50297">
    <property type="entry name" value="ANK_REP_REGION"/>
    <property type="match status" value="3"/>
</dbReference>
<proteinExistence type="predicted"/>
<keyword evidence="10" id="KW-1185">Reference proteome</keyword>